<reference evidence="9" key="1">
    <citation type="submission" date="2019-01" db="EMBL/GenBank/DDBJ databases">
        <title>Cytophagaceae bacterium strain CAR-16.</title>
        <authorList>
            <person name="Chen W.-M."/>
        </authorList>
    </citation>
    <scope>NUCLEOTIDE SEQUENCE [LARGE SCALE GENOMIC DNA]</scope>
    <source>
        <strain evidence="9">LLJ-11</strain>
    </source>
</reference>
<evidence type="ECO:0000256" key="5">
    <source>
        <dbReference type="ARBA" id="ARBA00023136"/>
    </source>
</evidence>
<gene>
    <name evidence="8" type="ORF">EQG63_05965</name>
</gene>
<dbReference type="PANTHER" id="PTHR40077:SF2">
    <property type="entry name" value="MEMBRANE PROTEIN"/>
    <property type="match status" value="1"/>
</dbReference>
<comment type="subcellular location">
    <subcellularLocation>
        <location evidence="1">Cell membrane</location>
        <topology evidence="1">Multi-pass membrane protein</topology>
    </subcellularLocation>
</comment>
<keyword evidence="2" id="KW-1003">Cell membrane</keyword>
<evidence type="ECO:0000256" key="4">
    <source>
        <dbReference type="ARBA" id="ARBA00022989"/>
    </source>
</evidence>
<dbReference type="InterPro" id="IPR023845">
    <property type="entry name" value="DUF3817_TM"/>
</dbReference>
<protein>
    <submittedName>
        <fullName evidence="8">DUF3817 domain-containing protein</fullName>
    </submittedName>
</protein>
<dbReference type="NCBIfam" id="TIGR03954">
    <property type="entry name" value="integ_memb_HG"/>
    <property type="match status" value="1"/>
</dbReference>
<dbReference type="PANTHER" id="PTHR40077">
    <property type="entry name" value="MEMBRANE PROTEIN-RELATED"/>
    <property type="match status" value="1"/>
</dbReference>
<dbReference type="Pfam" id="PF12823">
    <property type="entry name" value="DUF3817"/>
    <property type="match status" value="1"/>
</dbReference>
<comment type="caution">
    <text evidence="8">The sequence shown here is derived from an EMBL/GenBank/DDBJ whole genome shotgun (WGS) entry which is preliminary data.</text>
</comment>
<feature type="transmembrane region" description="Helical" evidence="6">
    <location>
        <begin position="7"/>
        <end position="28"/>
    </location>
</feature>
<dbReference type="EMBL" id="SBKO01000002">
    <property type="protein sequence ID" value="RXR18987.1"/>
    <property type="molecule type" value="Genomic_DNA"/>
</dbReference>
<organism evidence="8 9">
    <name type="scientific">Flavobacterium amnicola</name>
    <dbReference type="NCBI Taxonomy" id="2506422"/>
    <lineage>
        <taxon>Bacteria</taxon>
        <taxon>Pseudomonadati</taxon>
        <taxon>Bacteroidota</taxon>
        <taxon>Flavobacteriia</taxon>
        <taxon>Flavobacteriales</taxon>
        <taxon>Flavobacteriaceae</taxon>
        <taxon>Flavobacterium</taxon>
    </lineage>
</organism>
<keyword evidence="4 6" id="KW-1133">Transmembrane helix</keyword>
<proteinExistence type="predicted"/>
<dbReference type="RefSeq" id="WP_129435445.1">
    <property type="nucleotide sequence ID" value="NZ_SBKO01000002.1"/>
</dbReference>
<evidence type="ECO:0000313" key="8">
    <source>
        <dbReference type="EMBL" id="RXR18987.1"/>
    </source>
</evidence>
<name>A0A4Q1K2N7_9FLAO</name>
<sequence>MFTLKNFKTLALIEGVSAILLFFFAMPMKYAFDMPIFVKYIGMIHGILFIGYILLATIMMRKEKWGIGKYIEICLASIPPFGTFYIEKKYLRNA</sequence>
<evidence type="ECO:0000256" key="6">
    <source>
        <dbReference type="SAM" id="Phobius"/>
    </source>
</evidence>
<dbReference type="GO" id="GO:0005886">
    <property type="term" value="C:plasma membrane"/>
    <property type="evidence" value="ECO:0007669"/>
    <property type="project" value="UniProtKB-SubCell"/>
</dbReference>
<keyword evidence="3 6" id="KW-0812">Transmembrane</keyword>
<dbReference type="AlphaFoldDB" id="A0A4Q1K2N7"/>
<evidence type="ECO:0000259" key="7">
    <source>
        <dbReference type="Pfam" id="PF12823"/>
    </source>
</evidence>
<evidence type="ECO:0000256" key="1">
    <source>
        <dbReference type="ARBA" id="ARBA00004651"/>
    </source>
</evidence>
<feature type="domain" description="DUF3817" evidence="7">
    <location>
        <begin position="4"/>
        <end position="91"/>
    </location>
</feature>
<dbReference type="OrthoDB" id="1121311at2"/>
<keyword evidence="5 6" id="KW-0472">Membrane</keyword>
<dbReference type="Proteomes" id="UP000290283">
    <property type="component" value="Unassembled WGS sequence"/>
</dbReference>
<keyword evidence="9" id="KW-1185">Reference proteome</keyword>
<accession>A0A4Q1K2N7</accession>
<feature type="transmembrane region" description="Helical" evidence="6">
    <location>
        <begin position="40"/>
        <end position="60"/>
    </location>
</feature>
<evidence type="ECO:0000313" key="9">
    <source>
        <dbReference type="Proteomes" id="UP000290283"/>
    </source>
</evidence>
<evidence type="ECO:0000256" key="3">
    <source>
        <dbReference type="ARBA" id="ARBA00022692"/>
    </source>
</evidence>
<evidence type="ECO:0000256" key="2">
    <source>
        <dbReference type="ARBA" id="ARBA00022475"/>
    </source>
</evidence>